<feature type="transmembrane region" description="Helical" evidence="1">
    <location>
        <begin position="85"/>
        <end position="107"/>
    </location>
</feature>
<sequence length="161" mass="16605">MNAPLPFRPPGEPVPDWPAPDLYGPVQQPLSGAVELAAERGPVVYIPGAHGGFVAVRREDLPTIHAPVPAPAPVRSGVDPHAQRLAAKGVLSAGAGVGAYFAAGAAAIVVDSLVQVLIAAGVAVGVAVAAPGRRRGGDTFVTHHHVSNRWFGRSHTHIRNR</sequence>
<proteinExistence type="predicted"/>
<keyword evidence="3" id="KW-1185">Reference proteome</keyword>
<comment type="caution">
    <text evidence="2">The sequence shown here is derived from an EMBL/GenBank/DDBJ whole genome shotgun (WGS) entry which is preliminary data.</text>
</comment>
<keyword evidence="1" id="KW-0812">Transmembrane</keyword>
<dbReference type="EMBL" id="JAERRF010000005">
    <property type="protein sequence ID" value="MBL1096885.1"/>
    <property type="molecule type" value="Genomic_DNA"/>
</dbReference>
<protein>
    <submittedName>
        <fullName evidence="2">Uncharacterized protein</fullName>
    </submittedName>
</protein>
<feature type="transmembrane region" description="Helical" evidence="1">
    <location>
        <begin position="113"/>
        <end position="130"/>
    </location>
</feature>
<evidence type="ECO:0000256" key="1">
    <source>
        <dbReference type="SAM" id="Phobius"/>
    </source>
</evidence>
<evidence type="ECO:0000313" key="2">
    <source>
        <dbReference type="EMBL" id="MBL1096885.1"/>
    </source>
</evidence>
<organism evidence="2 3">
    <name type="scientific">Streptomyces coffeae</name>
    <dbReference type="NCBI Taxonomy" id="621382"/>
    <lineage>
        <taxon>Bacteria</taxon>
        <taxon>Bacillati</taxon>
        <taxon>Actinomycetota</taxon>
        <taxon>Actinomycetes</taxon>
        <taxon>Kitasatosporales</taxon>
        <taxon>Streptomycetaceae</taxon>
        <taxon>Streptomyces</taxon>
    </lineage>
</organism>
<evidence type="ECO:0000313" key="3">
    <source>
        <dbReference type="Proteomes" id="UP000634229"/>
    </source>
</evidence>
<dbReference type="RefSeq" id="WP_201873824.1">
    <property type="nucleotide sequence ID" value="NZ_JAERRF010000005.1"/>
</dbReference>
<keyword evidence="1" id="KW-1133">Transmembrane helix</keyword>
<keyword evidence="1" id="KW-0472">Membrane</keyword>
<gene>
    <name evidence="2" type="ORF">JK363_09435</name>
</gene>
<accession>A0ABS1NAB2</accession>
<reference evidence="2 3" key="1">
    <citation type="submission" date="2021-01" db="EMBL/GenBank/DDBJ databases">
        <title>WGS of actinomycetes isolated from Thailand.</title>
        <authorList>
            <person name="Thawai C."/>
        </authorList>
    </citation>
    <scope>NUCLEOTIDE SEQUENCE [LARGE SCALE GENOMIC DNA]</scope>
    <source>
        <strain evidence="2 3">CA1R205</strain>
    </source>
</reference>
<dbReference type="Proteomes" id="UP000634229">
    <property type="component" value="Unassembled WGS sequence"/>
</dbReference>
<name>A0ABS1NAB2_9ACTN</name>